<evidence type="ECO:0000313" key="6">
    <source>
        <dbReference type="Proteomes" id="UP000009168"/>
    </source>
</evidence>
<keyword evidence="6" id="KW-1185">Reference proteome</keyword>
<dbReference type="SMART" id="SM00028">
    <property type="entry name" value="TPR"/>
    <property type="match status" value="4"/>
</dbReference>
<accession>I7LW36</accession>
<proteinExistence type="predicted"/>
<evidence type="ECO:0000256" key="1">
    <source>
        <dbReference type="ARBA" id="ARBA00022737"/>
    </source>
</evidence>
<feature type="compositionally biased region" description="Polar residues" evidence="4">
    <location>
        <begin position="193"/>
        <end position="204"/>
    </location>
</feature>
<keyword evidence="1" id="KW-0677">Repeat</keyword>
<organism evidence="5 6">
    <name type="scientific">Tetrahymena thermophila (strain SB210)</name>
    <dbReference type="NCBI Taxonomy" id="312017"/>
    <lineage>
        <taxon>Eukaryota</taxon>
        <taxon>Sar</taxon>
        <taxon>Alveolata</taxon>
        <taxon>Ciliophora</taxon>
        <taxon>Intramacronucleata</taxon>
        <taxon>Oligohymenophorea</taxon>
        <taxon>Hymenostomatida</taxon>
        <taxon>Tetrahymenina</taxon>
        <taxon>Tetrahymenidae</taxon>
        <taxon>Tetrahymena</taxon>
    </lineage>
</organism>
<feature type="region of interest" description="Disordered" evidence="4">
    <location>
        <begin position="337"/>
        <end position="410"/>
    </location>
</feature>
<dbReference type="AlphaFoldDB" id="I7LW36"/>
<evidence type="ECO:0000256" key="2">
    <source>
        <dbReference type="ARBA" id="ARBA00022803"/>
    </source>
</evidence>
<dbReference type="InterPro" id="IPR019734">
    <property type="entry name" value="TPR_rpt"/>
</dbReference>
<dbReference type="OrthoDB" id="2148418at2759"/>
<feature type="region of interest" description="Disordered" evidence="4">
    <location>
        <begin position="453"/>
        <end position="472"/>
    </location>
</feature>
<dbReference type="Pfam" id="PF13424">
    <property type="entry name" value="TPR_12"/>
    <property type="match status" value="1"/>
</dbReference>
<dbReference type="Proteomes" id="UP000009168">
    <property type="component" value="Unassembled WGS sequence"/>
</dbReference>
<keyword evidence="2 3" id="KW-0802">TPR repeat</keyword>
<feature type="compositionally biased region" description="Polar residues" evidence="4">
    <location>
        <begin position="349"/>
        <end position="374"/>
    </location>
</feature>
<dbReference type="RefSeq" id="XP_001021010.4">
    <property type="nucleotide sequence ID" value="XM_001021010.4"/>
</dbReference>
<dbReference type="EMBL" id="GG662608">
    <property type="protein sequence ID" value="EAS00765.4"/>
    <property type="molecule type" value="Genomic_DNA"/>
</dbReference>
<dbReference type="PANTHER" id="PTHR45641:SF19">
    <property type="entry name" value="NEPHROCYSTIN-3"/>
    <property type="match status" value="1"/>
</dbReference>
<name>I7LW36_TETTS</name>
<feature type="region of interest" description="Disordered" evidence="4">
    <location>
        <begin position="189"/>
        <end position="230"/>
    </location>
</feature>
<feature type="compositionally biased region" description="Polar residues" evidence="4">
    <location>
        <begin position="386"/>
        <end position="404"/>
    </location>
</feature>
<gene>
    <name evidence="5" type="ORF">TTHERM_00304340</name>
</gene>
<dbReference type="eggNOG" id="ENOG502R6RA">
    <property type="taxonomic scope" value="Eukaryota"/>
</dbReference>
<evidence type="ECO:0000313" key="5">
    <source>
        <dbReference type="EMBL" id="EAS00765.4"/>
    </source>
</evidence>
<feature type="compositionally biased region" description="Polar residues" evidence="4">
    <location>
        <begin position="463"/>
        <end position="472"/>
    </location>
</feature>
<dbReference type="SUPFAM" id="SSF48452">
    <property type="entry name" value="TPR-like"/>
    <property type="match status" value="1"/>
</dbReference>
<sequence>MNRMNPYDSKNNDPIREKLKQLEEKSVELQKQGKYGESLDVLEEAFNLKINAYGEESEEVLKTSEKLCELCNLIAMLCLTRGKNEACFEFLKKARVLCENSYNFKAVTYNNMACYYKRINKNRVALDYLKKALEIEIHIDRPQSLADTHLNLCAVLSQLERHKEALEHVLMSIVLLQEEHMQNVLQYGHPRQRQQQNMHNSENQDPNDNDDGDYQNHEQKGQQNSDGGNRNFDDRIAVLAIAYHNMGVELEFLSRFEEAIQAYKKAVNFSITYLGESHSLVENLKGVLAQAENQIQSQKSKEIRRREGKDINKKPSIRINQAQTVYNTSDMPYKRATTAKSAPGGGNFRITSAQTTNNPQYKTKLPSMQFQQNQGTGGNIPIQGVRSPTQQRPYTSNYPSQSSKNMNQGQMNQNYYQNNQYDQQQYTPQNQQQSNYQMQQNNQQYPQNEMLNPRIDHSRNDISPDQYSNQNN</sequence>
<evidence type="ECO:0000256" key="3">
    <source>
        <dbReference type="PROSITE-ProRule" id="PRU00339"/>
    </source>
</evidence>
<dbReference type="GeneID" id="7829302"/>
<dbReference type="PROSITE" id="PS50005">
    <property type="entry name" value="TPR"/>
    <property type="match status" value="1"/>
</dbReference>
<feature type="repeat" description="TPR" evidence="3">
    <location>
        <begin position="240"/>
        <end position="273"/>
    </location>
</feature>
<dbReference type="STRING" id="312017.I7LW36"/>
<dbReference type="InterPro" id="IPR011990">
    <property type="entry name" value="TPR-like_helical_dom_sf"/>
</dbReference>
<reference evidence="6" key="1">
    <citation type="journal article" date="2006" name="PLoS Biol.">
        <title>Macronuclear genome sequence of the ciliate Tetrahymena thermophila, a model eukaryote.</title>
        <authorList>
            <person name="Eisen J.A."/>
            <person name="Coyne R.S."/>
            <person name="Wu M."/>
            <person name="Wu D."/>
            <person name="Thiagarajan M."/>
            <person name="Wortman J.R."/>
            <person name="Badger J.H."/>
            <person name="Ren Q."/>
            <person name="Amedeo P."/>
            <person name="Jones K.M."/>
            <person name="Tallon L.J."/>
            <person name="Delcher A.L."/>
            <person name="Salzberg S.L."/>
            <person name="Silva J.C."/>
            <person name="Haas B.J."/>
            <person name="Majoros W.H."/>
            <person name="Farzad M."/>
            <person name="Carlton J.M."/>
            <person name="Smith R.K. Jr."/>
            <person name="Garg J."/>
            <person name="Pearlman R.E."/>
            <person name="Karrer K.M."/>
            <person name="Sun L."/>
            <person name="Manning G."/>
            <person name="Elde N.C."/>
            <person name="Turkewitz A.P."/>
            <person name="Asai D.J."/>
            <person name="Wilkes D.E."/>
            <person name="Wang Y."/>
            <person name="Cai H."/>
            <person name="Collins K."/>
            <person name="Stewart B.A."/>
            <person name="Lee S.R."/>
            <person name="Wilamowska K."/>
            <person name="Weinberg Z."/>
            <person name="Ruzzo W.L."/>
            <person name="Wloga D."/>
            <person name="Gaertig J."/>
            <person name="Frankel J."/>
            <person name="Tsao C.-C."/>
            <person name="Gorovsky M.A."/>
            <person name="Keeling P.J."/>
            <person name="Waller R.F."/>
            <person name="Patron N.J."/>
            <person name="Cherry J.M."/>
            <person name="Stover N.A."/>
            <person name="Krieger C.J."/>
            <person name="del Toro C."/>
            <person name="Ryder H.F."/>
            <person name="Williamson S.C."/>
            <person name="Barbeau R.A."/>
            <person name="Hamilton E.P."/>
            <person name="Orias E."/>
        </authorList>
    </citation>
    <scope>NUCLEOTIDE SEQUENCE [LARGE SCALE GENOMIC DNA]</scope>
    <source>
        <strain evidence="6">SB210</strain>
    </source>
</reference>
<dbReference type="InParanoid" id="I7LW36"/>
<dbReference type="KEGG" id="tet:TTHERM_00304340"/>
<dbReference type="PANTHER" id="PTHR45641">
    <property type="entry name" value="TETRATRICOPEPTIDE REPEAT PROTEIN (AFU_ORTHOLOGUE AFUA_6G03870)"/>
    <property type="match status" value="1"/>
</dbReference>
<dbReference type="Pfam" id="PF13181">
    <property type="entry name" value="TPR_8"/>
    <property type="match status" value="1"/>
</dbReference>
<protein>
    <submittedName>
        <fullName evidence="5">Tetratricopeptide repeat protein</fullName>
    </submittedName>
</protein>
<evidence type="ECO:0000256" key="4">
    <source>
        <dbReference type="SAM" id="MobiDB-lite"/>
    </source>
</evidence>
<dbReference type="Gene3D" id="1.25.40.10">
    <property type="entry name" value="Tetratricopeptide repeat domain"/>
    <property type="match status" value="2"/>
</dbReference>